<gene>
    <name evidence="1" type="ORF">L9F63_020845</name>
</gene>
<name>A0AAD7ZQ43_DIPPU</name>
<evidence type="ECO:0000313" key="1">
    <source>
        <dbReference type="EMBL" id="KAJ9584824.1"/>
    </source>
</evidence>
<dbReference type="EMBL" id="JASPKZ010007354">
    <property type="protein sequence ID" value="KAJ9584824.1"/>
    <property type="molecule type" value="Genomic_DNA"/>
</dbReference>
<proteinExistence type="predicted"/>
<evidence type="ECO:0000313" key="2">
    <source>
        <dbReference type="Proteomes" id="UP001233999"/>
    </source>
</evidence>
<comment type="caution">
    <text evidence="1">The sequence shown here is derived from an EMBL/GenBank/DDBJ whole genome shotgun (WGS) entry which is preliminary data.</text>
</comment>
<reference evidence="1" key="1">
    <citation type="journal article" date="2023" name="IScience">
        <title>Live-bearing cockroach genome reveals convergent evolutionary mechanisms linked to viviparity in insects and beyond.</title>
        <authorList>
            <person name="Fouks B."/>
            <person name="Harrison M.C."/>
            <person name="Mikhailova A.A."/>
            <person name="Marchal E."/>
            <person name="English S."/>
            <person name="Carruthers M."/>
            <person name="Jennings E.C."/>
            <person name="Chiamaka E.L."/>
            <person name="Frigard R.A."/>
            <person name="Pippel M."/>
            <person name="Attardo G.M."/>
            <person name="Benoit J.B."/>
            <person name="Bornberg-Bauer E."/>
            <person name="Tobe S.S."/>
        </authorList>
    </citation>
    <scope>NUCLEOTIDE SEQUENCE</scope>
    <source>
        <strain evidence="1">Stay&amp;Tobe</strain>
    </source>
</reference>
<dbReference type="Proteomes" id="UP001233999">
    <property type="component" value="Unassembled WGS sequence"/>
</dbReference>
<protein>
    <submittedName>
        <fullName evidence="1">Uncharacterized protein</fullName>
    </submittedName>
</protein>
<sequence length="52" mass="5940">MLLENCQSYLKSSQVSQFQLSLGTSPVTGRRFRNIGKKLPRILSVEFLSPRQ</sequence>
<keyword evidence="2" id="KW-1185">Reference proteome</keyword>
<feature type="non-terminal residue" evidence="1">
    <location>
        <position position="52"/>
    </location>
</feature>
<accession>A0AAD7ZQ43</accession>
<dbReference type="AlphaFoldDB" id="A0AAD7ZQ43"/>
<reference evidence="1" key="2">
    <citation type="submission" date="2023-05" db="EMBL/GenBank/DDBJ databases">
        <authorList>
            <person name="Fouks B."/>
        </authorList>
    </citation>
    <scope>NUCLEOTIDE SEQUENCE</scope>
    <source>
        <strain evidence="1">Stay&amp;Tobe</strain>
        <tissue evidence="1">Testes</tissue>
    </source>
</reference>
<organism evidence="1 2">
    <name type="scientific">Diploptera punctata</name>
    <name type="common">Pacific beetle cockroach</name>
    <dbReference type="NCBI Taxonomy" id="6984"/>
    <lineage>
        <taxon>Eukaryota</taxon>
        <taxon>Metazoa</taxon>
        <taxon>Ecdysozoa</taxon>
        <taxon>Arthropoda</taxon>
        <taxon>Hexapoda</taxon>
        <taxon>Insecta</taxon>
        <taxon>Pterygota</taxon>
        <taxon>Neoptera</taxon>
        <taxon>Polyneoptera</taxon>
        <taxon>Dictyoptera</taxon>
        <taxon>Blattodea</taxon>
        <taxon>Blaberoidea</taxon>
        <taxon>Blaberidae</taxon>
        <taxon>Diplopterinae</taxon>
        <taxon>Diploptera</taxon>
    </lineage>
</organism>
<feature type="non-terminal residue" evidence="1">
    <location>
        <position position="1"/>
    </location>
</feature>